<proteinExistence type="predicted"/>
<dbReference type="Proteomes" id="UP000054279">
    <property type="component" value="Unassembled WGS sequence"/>
</dbReference>
<accession>A0A0C9USA7</accession>
<evidence type="ECO:0000313" key="2">
    <source>
        <dbReference type="EMBL" id="KIJ32087.1"/>
    </source>
</evidence>
<reference evidence="2 3" key="1">
    <citation type="submission" date="2014-06" db="EMBL/GenBank/DDBJ databases">
        <title>Evolutionary Origins and Diversification of the Mycorrhizal Mutualists.</title>
        <authorList>
            <consortium name="DOE Joint Genome Institute"/>
            <consortium name="Mycorrhizal Genomics Consortium"/>
            <person name="Kohler A."/>
            <person name="Kuo A."/>
            <person name="Nagy L.G."/>
            <person name="Floudas D."/>
            <person name="Copeland A."/>
            <person name="Barry K.W."/>
            <person name="Cichocki N."/>
            <person name="Veneault-Fourrey C."/>
            <person name="LaButti K."/>
            <person name="Lindquist E.A."/>
            <person name="Lipzen A."/>
            <person name="Lundell T."/>
            <person name="Morin E."/>
            <person name="Murat C."/>
            <person name="Riley R."/>
            <person name="Ohm R."/>
            <person name="Sun H."/>
            <person name="Tunlid A."/>
            <person name="Henrissat B."/>
            <person name="Grigoriev I.V."/>
            <person name="Hibbett D.S."/>
            <person name="Martin F."/>
        </authorList>
    </citation>
    <scope>NUCLEOTIDE SEQUENCE [LARGE SCALE GENOMIC DNA]</scope>
    <source>
        <strain evidence="2 3">SS14</strain>
    </source>
</reference>
<feature type="transmembrane region" description="Helical" evidence="1">
    <location>
        <begin position="14"/>
        <end position="35"/>
    </location>
</feature>
<organism evidence="2 3">
    <name type="scientific">Sphaerobolus stellatus (strain SS14)</name>
    <dbReference type="NCBI Taxonomy" id="990650"/>
    <lineage>
        <taxon>Eukaryota</taxon>
        <taxon>Fungi</taxon>
        <taxon>Dikarya</taxon>
        <taxon>Basidiomycota</taxon>
        <taxon>Agaricomycotina</taxon>
        <taxon>Agaricomycetes</taxon>
        <taxon>Phallomycetidae</taxon>
        <taxon>Geastrales</taxon>
        <taxon>Sphaerobolaceae</taxon>
        <taxon>Sphaerobolus</taxon>
    </lineage>
</organism>
<dbReference type="AlphaFoldDB" id="A0A0C9USA7"/>
<keyword evidence="1" id="KW-1133">Transmembrane helix</keyword>
<evidence type="ECO:0000313" key="3">
    <source>
        <dbReference type="Proteomes" id="UP000054279"/>
    </source>
</evidence>
<keyword evidence="1" id="KW-0812">Transmembrane</keyword>
<protein>
    <submittedName>
        <fullName evidence="2">Uncharacterized protein</fullName>
    </submittedName>
</protein>
<sequence length="212" mass="23798">MALRAYALWGRNKFVFLFLASLIFVHLFVASWGVSETIMIQFPKGLVGCIMSGNGIVYSFFFIMPVITDTAIFILTMYKTNRWDSGRRTPLIELFRRDGIFYYIVIVSVNLANLIIYWTAPPELKSVLSGPAQILTTLFVSRLVLNLRDLPMVTVISTLHEDSGSQYLQHGSASGYVVSTIIGFLGGQIEDESDTHFHGVFDRVDEKLEGSP</sequence>
<feature type="transmembrane region" description="Helical" evidence="1">
    <location>
        <begin position="99"/>
        <end position="120"/>
    </location>
</feature>
<keyword evidence="3" id="KW-1185">Reference proteome</keyword>
<dbReference type="HOGENOM" id="CLU_035509_2_4_1"/>
<name>A0A0C9USA7_SPHS4</name>
<gene>
    <name evidence="2" type="ORF">M422DRAFT_783619</name>
</gene>
<dbReference type="EMBL" id="KN837232">
    <property type="protein sequence ID" value="KIJ32087.1"/>
    <property type="molecule type" value="Genomic_DNA"/>
</dbReference>
<keyword evidence="1" id="KW-0472">Membrane</keyword>
<dbReference type="OrthoDB" id="3242376at2759"/>
<evidence type="ECO:0000256" key="1">
    <source>
        <dbReference type="SAM" id="Phobius"/>
    </source>
</evidence>
<feature type="transmembrane region" description="Helical" evidence="1">
    <location>
        <begin position="55"/>
        <end position="78"/>
    </location>
</feature>